<sequence length="52" mass="5441">VCLESRDVNGAGNVRRKLPSSPLRSACGGVFASIPVSTGEYLSPSPSTDIEY</sequence>
<evidence type="ECO:0000313" key="1">
    <source>
        <dbReference type="EMBL" id="MCI54013.1"/>
    </source>
</evidence>
<dbReference type="EMBL" id="LXQA010472788">
    <property type="protein sequence ID" value="MCI54013.1"/>
    <property type="molecule type" value="Genomic_DNA"/>
</dbReference>
<dbReference type="Proteomes" id="UP000265520">
    <property type="component" value="Unassembled WGS sequence"/>
</dbReference>
<accession>A0A392SYU2</accession>
<reference evidence="1 2" key="1">
    <citation type="journal article" date="2018" name="Front. Plant Sci.">
        <title>Red Clover (Trifolium pratense) and Zigzag Clover (T. medium) - A Picture of Genomic Similarities and Differences.</title>
        <authorList>
            <person name="Dluhosova J."/>
            <person name="Istvanek J."/>
            <person name="Nedelnik J."/>
            <person name="Repkova J."/>
        </authorList>
    </citation>
    <scope>NUCLEOTIDE SEQUENCE [LARGE SCALE GENOMIC DNA]</scope>
    <source>
        <strain evidence="2">cv. 10/8</strain>
        <tissue evidence="1">Leaf</tissue>
    </source>
</reference>
<feature type="non-terminal residue" evidence="1">
    <location>
        <position position="1"/>
    </location>
</feature>
<organism evidence="1 2">
    <name type="scientific">Trifolium medium</name>
    <dbReference type="NCBI Taxonomy" id="97028"/>
    <lineage>
        <taxon>Eukaryota</taxon>
        <taxon>Viridiplantae</taxon>
        <taxon>Streptophyta</taxon>
        <taxon>Embryophyta</taxon>
        <taxon>Tracheophyta</taxon>
        <taxon>Spermatophyta</taxon>
        <taxon>Magnoliopsida</taxon>
        <taxon>eudicotyledons</taxon>
        <taxon>Gunneridae</taxon>
        <taxon>Pentapetalae</taxon>
        <taxon>rosids</taxon>
        <taxon>fabids</taxon>
        <taxon>Fabales</taxon>
        <taxon>Fabaceae</taxon>
        <taxon>Papilionoideae</taxon>
        <taxon>50 kb inversion clade</taxon>
        <taxon>NPAAA clade</taxon>
        <taxon>Hologalegina</taxon>
        <taxon>IRL clade</taxon>
        <taxon>Trifolieae</taxon>
        <taxon>Trifolium</taxon>
    </lineage>
</organism>
<name>A0A392SYU2_9FABA</name>
<dbReference type="AlphaFoldDB" id="A0A392SYU2"/>
<evidence type="ECO:0000313" key="2">
    <source>
        <dbReference type="Proteomes" id="UP000265520"/>
    </source>
</evidence>
<keyword evidence="2" id="KW-1185">Reference proteome</keyword>
<protein>
    <submittedName>
        <fullName evidence="1">Uncharacterized protein</fullName>
    </submittedName>
</protein>
<comment type="caution">
    <text evidence="1">The sequence shown here is derived from an EMBL/GenBank/DDBJ whole genome shotgun (WGS) entry which is preliminary data.</text>
</comment>
<proteinExistence type="predicted"/>